<keyword evidence="7" id="KW-1185">Reference proteome</keyword>
<keyword evidence="3" id="KW-0904">Protein phosphatase</keyword>
<dbReference type="PANTHER" id="PTHR11717">
    <property type="entry name" value="LOW MOLECULAR WEIGHT PROTEIN TYROSINE PHOSPHATASE"/>
    <property type="match status" value="1"/>
</dbReference>
<dbReference type="PANTHER" id="PTHR11717:SF31">
    <property type="entry name" value="LOW MOLECULAR WEIGHT PROTEIN-TYROSINE-PHOSPHATASE ETP-RELATED"/>
    <property type="match status" value="1"/>
</dbReference>
<dbReference type="InterPro" id="IPR017867">
    <property type="entry name" value="Tyr_phospatase_low_mol_wt"/>
</dbReference>
<gene>
    <name evidence="6" type="ORF">SAMN05660657_00211</name>
</gene>
<dbReference type="EMBL" id="FPBA01000001">
    <property type="protein sequence ID" value="SFT34052.1"/>
    <property type="molecule type" value="Genomic_DNA"/>
</dbReference>
<dbReference type="InterPro" id="IPR036196">
    <property type="entry name" value="Ptyr_pPase_sf"/>
</dbReference>
<accession>A0A1I6X7G7</accession>
<evidence type="ECO:0000256" key="1">
    <source>
        <dbReference type="ARBA" id="ARBA00011063"/>
    </source>
</evidence>
<feature type="domain" description="Phosphotyrosine protein phosphatase I" evidence="5">
    <location>
        <begin position="1"/>
        <end position="186"/>
    </location>
</feature>
<dbReference type="STRING" id="1296565.SAMN05660657_00211"/>
<dbReference type="InterPro" id="IPR023485">
    <property type="entry name" value="Ptyr_pPase"/>
</dbReference>
<sequence length="201" mass="21473">MRLLFVCTGNICRSPMAERLAAAWARQSLEGSPEMNGLEVVSAGTSARHGQAMDAASARALHRVGGDPAGFTSQQLTSGLAADADLVLTMTREHRRAVLRTTPRGLRRTFTLPEAAALLGRVDQRDLVTMPLAARTRELAARLDAARAYRAGSATDDVPDPIGRRAAVHDQVARTIATALRPLADVLFASVRTHPVVHIPA</sequence>
<evidence type="ECO:0000259" key="5">
    <source>
        <dbReference type="SMART" id="SM00226"/>
    </source>
</evidence>
<dbReference type="Proteomes" id="UP000199546">
    <property type="component" value="Unassembled WGS sequence"/>
</dbReference>
<dbReference type="SUPFAM" id="SSF52788">
    <property type="entry name" value="Phosphotyrosine protein phosphatases I"/>
    <property type="match status" value="1"/>
</dbReference>
<dbReference type="AlphaFoldDB" id="A0A1I6X7G7"/>
<dbReference type="InterPro" id="IPR050438">
    <property type="entry name" value="LMW_PTPase"/>
</dbReference>
<dbReference type="OrthoDB" id="9784339at2"/>
<evidence type="ECO:0000256" key="3">
    <source>
        <dbReference type="ARBA" id="ARBA00022912"/>
    </source>
</evidence>
<feature type="active site" description="Nucleophile" evidence="4">
    <location>
        <position position="13"/>
    </location>
</feature>
<keyword evidence="2" id="KW-0378">Hydrolase</keyword>
<dbReference type="PRINTS" id="PR00719">
    <property type="entry name" value="LMWPTPASE"/>
</dbReference>
<organism evidence="6 7">
    <name type="scientific">Geodermatophilus amargosae</name>
    <dbReference type="NCBI Taxonomy" id="1296565"/>
    <lineage>
        <taxon>Bacteria</taxon>
        <taxon>Bacillati</taxon>
        <taxon>Actinomycetota</taxon>
        <taxon>Actinomycetes</taxon>
        <taxon>Geodermatophilales</taxon>
        <taxon>Geodermatophilaceae</taxon>
        <taxon>Geodermatophilus</taxon>
    </lineage>
</organism>
<dbReference type="GO" id="GO:0004725">
    <property type="term" value="F:protein tyrosine phosphatase activity"/>
    <property type="evidence" value="ECO:0007669"/>
    <property type="project" value="InterPro"/>
</dbReference>
<evidence type="ECO:0000313" key="6">
    <source>
        <dbReference type="EMBL" id="SFT34052.1"/>
    </source>
</evidence>
<dbReference type="Pfam" id="PF01451">
    <property type="entry name" value="LMWPc"/>
    <property type="match status" value="1"/>
</dbReference>
<evidence type="ECO:0000313" key="7">
    <source>
        <dbReference type="Proteomes" id="UP000199546"/>
    </source>
</evidence>
<name>A0A1I6X7G7_9ACTN</name>
<comment type="similarity">
    <text evidence="1">Belongs to the low molecular weight phosphotyrosine protein phosphatase family.</text>
</comment>
<dbReference type="RefSeq" id="WP_093577597.1">
    <property type="nucleotide sequence ID" value="NZ_FPBA01000001.1"/>
</dbReference>
<reference evidence="7" key="1">
    <citation type="submission" date="2016-10" db="EMBL/GenBank/DDBJ databases">
        <authorList>
            <person name="Varghese N."/>
            <person name="Submissions S."/>
        </authorList>
    </citation>
    <scope>NUCLEOTIDE SEQUENCE [LARGE SCALE GENOMIC DNA]</scope>
    <source>
        <strain evidence="7">DSM 46136</strain>
    </source>
</reference>
<proteinExistence type="inferred from homology"/>
<evidence type="ECO:0000256" key="4">
    <source>
        <dbReference type="PIRSR" id="PIRSR617867-1"/>
    </source>
</evidence>
<feature type="active site" description="Nucleophile" evidence="4">
    <location>
        <position position="7"/>
    </location>
</feature>
<dbReference type="Gene3D" id="3.40.50.2300">
    <property type="match status" value="1"/>
</dbReference>
<evidence type="ECO:0000256" key="2">
    <source>
        <dbReference type="ARBA" id="ARBA00022801"/>
    </source>
</evidence>
<protein>
    <submittedName>
        <fullName evidence="6">Protein-tyrosine phosphatase</fullName>
    </submittedName>
</protein>
<dbReference type="SMART" id="SM00226">
    <property type="entry name" value="LMWPc"/>
    <property type="match status" value="1"/>
</dbReference>